<keyword evidence="2" id="KW-0812">Transmembrane</keyword>
<reference evidence="3 4" key="1">
    <citation type="submission" date="2022-03" db="EMBL/GenBank/DDBJ databases">
        <title>Metagenome-assembled genomes from swine fecal metagenomes.</title>
        <authorList>
            <person name="Holman D.B."/>
            <person name="Kommadath A."/>
        </authorList>
    </citation>
    <scope>NUCLEOTIDE SEQUENCE [LARGE SCALE GENOMIC DNA]</scope>
    <source>
        <strain evidence="3">SUG147</strain>
    </source>
</reference>
<feature type="transmembrane region" description="Helical" evidence="2">
    <location>
        <begin position="28"/>
        <end position="52"/>
    </location>
</feature>
<proteinExistence type="predicted"/>
<protein>
    <submittedName>
        <fullName evidence="3">Uncharacterized protein</fullName>
    </submittedName>
</protein>
<keyword evidence="2" id="KW-1133">Transmembrane helix</keyword>
<evidence type="ECO:0000313" key="4">
    <source>
        <dbReference type="Proteomes" id="UP001139365"/>
    </source>
</evidence>
<evidence type="ECO:0000256" key="1">
    <source>
        <dbReference type="SAM" id="Coils"/>
    </source>
</evidence>
<organism evidence="3 4">
    <name type="scientific">Candidatus Colimorpha enterica</name>
    <dbReference type="NCBI Taxonomy" id="3083063"/>
    <lineage>
        <taxon>Bacteria</taxon>
        <taxon>Pseudomonadati</taxon>
        <taxon>Bacteroidota</taxon>
        <taxon>Bacteroidia</taxon>
        <taxon>Bacteroidales</taxon>
        <taxon>Candidatus Colimorpha</taxon>
    </lineage>
</organism>
<gene>
    <name evidence="3" type="ORF">MR241_03240</name>
</gene>
<name>A0AAE3FGA6_9BACT</name>
<dbReference type="AlphaFoldDB" id="A0AAE3FGA6"/>
<keyword evidence="1" id="KW-0175">Coiled coil</keyword>
<comment type="caution">
    <text evidence="3">The sequence shown here is derived from an EMBL/GenBank/DDBJ whole genome shotgun (WGS) entry which is preliminary data.</text>
</comment>
<dbReference type="EMBL" id="JALEMU010000052">
    <property type="protein sequence ID" value="MCI5755293.1"/>
    <property type="molecule type" value="Genomic_DNA"/>
</dbReference>
<keyword evidence="2" id="KW-0472">Membrane</keyword>
<evidence type="ECO:0000313" key="3">
    <source>
        <dbReference type="EMBL" id="MCI5755293.1"/>
    </source>
</evidence>
<feature type="coiled-coil region" evidence="1">
    <location>
        <begin position="1"/>
        <end position="28"/>
    </location>
</feature>
<dbReference type="Proteomes" id="UP001139365">
    <property type="component" value="Unassembled WGS sequence"/>
</dbReference>
<sequence>MKSTEEVKKELFRRREEYQAKRRKHSNAAAAAGTVFAAVFLLTAVIIAPGFLKRTGGSPAGTGTTKETGTESGETHSFIAGIVAYENTLAGKCIDPLDSSLSVGDIVYVPLDYRDGGAEVNDRIRVTYTGNVAETYPLKVNILSVEYLGKFEDIEYTPEEFLNYAPGNRLFSGFGYFHLYSGINPPVWLTEPVTDDLLPANVSVTKELYKEIQDYRANPDKYVNTVFILSLSVMADTEKGSAEKTHDFVIAESIPHCSGYAEGRIGGIPYATAGVFYNCVIMTPEQLVSFFETKQTDSISLGLADASILQAAGTPIH</sequence>
<evidence type="ECO:0000256" key="2">
    <source>
        <dbReference type="SAM" id="Phobius"/>
    </source>
</evidence>
<accession>A0AAE3FGA6</accession>